<keyword evidence="2" id="KW-1185">Reference proteome</keyword>
<reference evidence="1 2" key="1">
    <citation type="journal article" date="2020" name="Nat. Food">
        <title>A phased Vanilla planifolia genome enables genetic improvement of flavour and production.</title>
        <authorList>
            <person name="Hasing T."/>
            <person name="Tang H."/>
            <person name="Brym M."/>
            <person name="Khazi F."/>
            <person name="Huang T."/>
            <person name="Chambers A.H."/>
        </authorList>
    </citation>
    <scope>NUCLEOTIDE SEQUENCE [LARGE SCALE GENOMIC DNA]</scope>
    <source>
        <tissue evidence="1">Leaf</tissue>
    </source>
</reference>
<name>A0A835PTI0_VANPL</name>
<sequence length="134" mass="15178">MAMVVILLAMVAAAAVGGLALAVWWAAETIWFRPRRLERALMAQGLIGSRYQFPSGDLKKHRELVVEARQKPIPLSHRIIPRAAPQLIHNWELCGGEVDELEIRVLRGYAILVKLAEEKTLEDNHRMDKNHPDN</sequence>
<evidence type="ECO:0000313" key="1">
    <source>
        <dbReference type="EMBL" id="KAG0458116.1"/>
    </source>
</evidence>
<protein>
    <submittedName>
        <fullName evidence="1">Uncharacterized protein</fullName>
    </submittedName>
</protein>
<evidence type="ECO:0000313" key="2">
    <source>
        <dbReference type="Proteomes" id="UP000636800"/>
    </source>
</evidence>
<accession>A0A835PTI0</accession>
<organism evidence="1 2">
    <name type="scientific">Vanilla planifolia</name>
    <name type="common">Vanilla</name>
    <dbReference type="NCBI Taxonomy" id="51239"/>
    <lineage>
        <taxon>Eukaryota</taxon>
        <taxon>Viridiplantae</taxon>
        <taxon>Streptophyta</taxon>
        <taxon>Embryophyta</taxon>
        <taxon>Tracheophyta</taxon>
        <taxon>Spermatophyta</taxon>
        <taxon>Magnoliopsida</taxon>
        <taxon>Liliopsida</taxon>
        <taxon>Asparagales</taxon>
        <taxon>Orchidaceae</taxon>
        <taxon>Vanilloideae</taxon>
        <taxon>Vanilleae</taxon>
        <taxon>Vanilla</taxon>
    </lineage>
</organism>
<dbReference type="Proteomes" id="UP000636800">
    <property type="component" value="Chromosome 12"/>
</dbReference>
<gene>
    <name evidence="1" type="ORF">HPP92_023273</name>
</gene>
<dbReference type="OrthoDB" id="780171at2759"/>
<proteinExistence type="predicted"/>
<comment type="caution">
    <text evidence="1">The sequence shown here is derived from an EMBL/GenBank/DDBJ whole genome shotgun (WGS) entry which is preliminary data.</text>
</comment>
<dbReference type="EMBL" id="JADCNL010000012">
    <property type="protein sequence ID" value="KAG0458116.1"/>
    <property type="molecule type" value="Genomic_DNA"/>
</dbReference>
<dbReference type="AlphaFoldDB" id="A0A835PTI0"/>